<proteinExistence type="predicted"/>
<dbReference type="InterPro" id="IPR032095">
    <property type="entry name" value="Sacchrp_dh-like_C"/>
</dbReference>
<sequence>MHIFVLGTGMIGTTVVTEMVKFPEIDRITAVDVNQASIDKCLAIADNPKVTGKVAALQTEEDIARVLTGADVAVACLPHSLSLSAVKAAISSHCHLVDLVGSQFREKMELDEQAKKTGVIIVPGCGVAPGITNFLAAQGIDLLDEADEAIMTCGGIPRHPIPPLWYQVVYRLESLLRLYTKPAIAIQDGEIVELAPLSNLQEITFPEPVGLCETVITDAHSTAFILKGKVKNLYEKTVRYPGHWEKMKVIGELGFLDDIPVEVQGISITPRAFAEKVLATKMKGDSHKDITVLRVEVSGTKDGARTKHRWEMVDLYDDERNITSMAKTTALPALLIAKLIATKQITETGVVPIESLIIRDRFQPFMAELKRLGLDLEYTKEIFE</sequence>
<dbReference type="InterPro" id="IPR051168">
    <property type="entry name" value="AASS"/>
</dbReference>
<reference evidence="5" key="1">
    <citation type="submission" date="2020-06" db="EMBL/GenBank/DDBJ databases">
        <title>Isolation of Planomicrobium glaciei.</title>
        <authorList>
            <person name="Malisova L."/>
            <person name="Safrankova R."/>
            <person name="Jakubu V."/>
            <person name="Spanelova P."/>
        </authorList>
    </citation>
    <scope>NUCLEOTIDE SEQUENCE [LARGE SCALE GENOMIC DNA]</scope>
    <source>
        <strain evidence="5">NRL-ATB46093</strain>
    </source>
</reference>
<dbReference type="GO" id="GO:0016491">
    <property type="term" value="F:oxidoreductase activity"/>
    <property type="evidence" value="ECO:0007669"/>
    <property type="project" value="UniProtKB-KW"/>
</dbReference>
<gene>
    <name evidence="4" type="ORF">HF394_07960</name>
</gene>
<dbReference type="Pfam" id="PF16653">
    <property type="entry name" value="Sacchrp_dh_C"/>
    <property type="match status" value="1"/>
</dbReference>
<feature type="domain" description="Saccharopine dehydrogenase NADP binding" evidence="2">
    <location>
        <begin position="3"/>
        <end position="122"/>
    </location>
</feature>
<organism evidence="4 5">
    <name type="scientific">Planococcus glaciei</name>
    <dbReference type="NCBI Taxonomy" id="459472"/>
    <lineage>
        <taxon>Bacteria</taxon>
        <taxon>Bacillati</taxon>
        <taxon>Bacillota</taxon>
        <taxon>Bacilli</taxon>
        <taxon>Bacillales</taxon>
        <taxon>Caryophanaceae</taxon>
        <taxon>Planococcus</taxon>
    </lineage>
</organism>
<name>A0A7H8Q941_9BACL</name>
<dbReference type="EMBL" id="CP051177">
    <property type="protein sequence ID" value="QKX50518.1"/>
    <property type="molecule type" value="Genomic_DNA"/>
</dbReference>
<dbReference type="SUPFAM" id="SSF51735">
    <property type="entry name" value="NAD(P)-binding Rossmann-fold domains"/>
    <property type="match status" value="1"/>
</dbReference>
<dbReference type="Proteomes" id="UP000509222">
    <property type="component" value="Chromosome"/>
</dbReference>
<dbReference type="SUPFAM" id="SSF55347">
    <property type="entry name" value="Glyceraldehyde-3-phosphate dehydrogenase-like, C-terminal domain"/>
    <property type="match status" value="1"/>
</dbReference>
<dbReference type="InterPro" id="IPR005097">
    <property type="entry name" value="Sacchrp_dh_NADP-bd"/>
</dbReference>
<dbReference type="InterPro" id="IPR036291">
    <property type="entry name" value="NAD(P)-bd_dom_sf"/>
</dbReference>
<dbReference type="Gene3D" id="3.30.360.10">
    <property type="entry name" value="Dihydrodipicolinate Reductase, domain 2"/>
    <property type="match status" value="1"/>
</dbReference>
<evidence type="ECO:0000259" key="2">
    <source>
        <dbReference type="Pfam" id="PF03435"/>
    </source>
</evidence>
<dbReference type="AlphaFoldDB" id="A0A7H8Q941"/>
<dbReference type="PANTHER" id="PTHR11133:SF22">
    <property type="entry name" value="ALPHA-AMINOADIPIC SEMIALDEHYDE SYNTHASE, MITOCHONDRIAL"/>
    <property type="match status" value="1"/>
</dbReference>
<evidence type="ECO:0000259" key="3">
    <source>
        <dbReference type="Pfam" id="PF16653"/>
    </source>
</evidence>
<dbReference type="Pfam" id="PF03435">
    <property type="entry name" value="Sacchrp_dh_NADP"/>
    <property type="match status" value="1"/>
</dbReference>
<evidence type="ECO:0000313" key="5">
    <source>
        <dbReference type="Proteomes" id="UP000509222"/>
    </source>
</evidence>
<keyword evidence="1" id="KW-0560">Oxidoreductase</keyword>
<keyword evidence="5" id="KW-1185">Reference proteome</keyword>
<accession>A0A7H8Q941</accession>
<dbReference type="PANTHER" id="PTHR11133">
    <property type="entry name" value="SACCHAROPINE DEHYDROGENASE"/>
    <property type="match status" value="1"/>
</dbReference>
<protein>
    <submittedName>
        <fullName evidence="4">L-lysine dehydrogenase</fullName>
    </submittedName>
</protein>
<feature type="domain" description="Saccharopine dehydrogenase-like C-terminal" evidence="3">
    <location>
        <begin position="126"/>
        <end position="373"/>
    </location>
</feature>
<dbReference type="Gene3D" id="3.40.50.720">
    <property type="entry name" value="NAD(P)-binding Rossmann-like Domain"/>
    <property type="match status" value="1"/>
</dbReference>
<evidence type="ECO:0000256" key="1">
    <source>
        <dbReference type="ARBA" id="ARBA00023002"/>
    </source>
</evidence>
<dbReference type="RefSeq" id="WP_176294368.1">
    <property type="nucleotide sequence ID" value="NZ_CP051177.1"/>
</dbReference>
<evidence type="ECO:0000313" key="4">
    <source>
        <dbReference type="EMBL" id="QKX50518.1"/>
    </source>
</evidence>